<keyword evidence="1" id="KW-0472">Membrane</keyword>
<dbReference type="AlphaFoldDB" id="A0A5Q5CGU3"/>
<dbReference type="InterPro" id="IPR018723">
    <property type="entry name" value="DUF2254_membrane"/>
</dbReference>
<accession>A0A5Q5CGU3</accession>
<dbReference type="KEGG" id="mjl:Mjls_2677"/>
<organism evidence="2">
    <name type="scientific">Mycobacterium sp. (strain JLS)</name>
    <dbReference type="NCBI Taxonomy" id="164757"/>
    <lineage>
        <taxon>Bacteria</taxon>
        <taxon>Bacillati</taxon>
        <taxon>Actinomycetota</taxon>
        <taxon>Actinomycetes</taxon>
        <taxon>Mycobacteriales</taxon>
        <taxon>Mycobacteriaceae</taxon>
        <taxon>Mycobacterium</taxon>
    </lineage>
</organism>
<protein>
    <recommendedName>
        <fullName evidence="3">DUF2254 domain-containing protein</fullName>
    </recommendedName>
</protein>
<sequence length="441" mass="47630" precursor="true">MRSRLWPLPMFALAAALACGIAMPEVDAALDTRLPGAVERILFGGGADAAREVLSAIAGSLITVTSLTFSLTLITLQLASSQYSPRLLRTFAADQVVQRTLALFLATFVYALTVLRTIRSNDESADFVPQLSVTIAYVLAVVSVGALVMFLAHLVRQIRVESLLDQVCGDTVATAARMLRRREDGDAGTGDPQAVTPPGRGVVIESGTSGFLVEIDEADLLATAVRHDVVLRMDRPVGSPLTAGVPAARCWPGPGTQLDDQALRDIRQHVSAALRTGPERTSAQDPEYGLRQLVDVVIRALSPGINDPTTAVHGLHSCTVALSELLGYHLGPHMVTDEHGDVRVVIIRSSFAELLALVCAQPRLYGADDPAVRYAMLTLLHDLAWKATLPDHRAAIAEQLTHLRRVAPQDVGTVDAQRTELLYREVLSVLDRQRDEDQERS</sequence>
<feature type="transmembrane region" description="Helical" evidence="1">
    <location>
        <begin position="96"/>
        <end position="115"/>
    </location>
</feature>
<keyword evidence="1" id="KW-0812">Transmembrane</keyword>
<evidence type="ECO:0008006" key="3">
    <source>
        <dbReference type="Google" id="ProtNLM"/>
    </source>
</evidence>
<dbReference type="PROSITE" id="PS51257">
    <property type="entry name" value="PROKAR_LIPOPROTEIN"/>
    <property type="match status" value="1"/>
</dbReference>
<feature type="transmembrane region" description="Helical" evidence="1">
    <location>
        <begin position="53"/>
        <end position="76"/>
    </location>
</feature>
<feature type="transmembrane region" description="Helical" evidence="1">
    <location>
        <begin position="135"/>
        <end position="155"/>
    </location>
</feature>
<keyword evidence="1" id="KW-1133">Transmembrane helix</keyword>
<dbReference type="EMBL" id="CP000580">
    <property type="protein sequence ID" value="ABN98457.1"/>
    <property type="molecule type" value="Genomic_DNA"/>
</dbReference>
<proteinExistence type="predicted"/>
<reference evidence="2" key="1">
    <citation type="submission" date="2007-02" db="EMBL/GenBank/DDBJ databases">
        <title>Complete sequence of Mycobacterium sp. JLS.</title>
        <authorList>
            <consortium name="US DOE Joint Genome Institute"/>
            <person name="Copeland A."/>
            <person name="Lucas S."/>
            <person name="Lapidus A."/>
            <person name="Barry K."/>
            <person name="Detter J.C."/>
            <person name="Glavina del Rio T."/>
            <person name="Hammon N."/>
            <person name="Israni S."/>
            <person name="Dalin E."/>
            <person name="Tice H."/>
            <person name="Pitluck S."/>
            <person name="Chain P."/>
            <person name="Malfatti S."/>
            <person name="Shin M."/>
            <person name="Vergez L."/>
            <person name="Schmutz J."/>
            <person name="Larimer F."/>
            <person name="Land M."/>
            <person name="Hauser L."/>
            <person name="Kyrpides N."/>
            <person name="Mikhailova N."/>
            <person name="Miller C.D."/>
            <person name="Anderson A.J."/>
            <person name="Sims R.C."/>
            <person name="Richardson P."/>
        </authorList>
    </citation>
    <scope>NUCLEOTIDE SEQUENCE [LARGE SCALE GENOMIC DNA]</scope>
    <source>
        <strain evidence="2">JLS</strain>
    </source>
</reference>
<dbReference type="Pfam" id="PF10011">
    <property type="entry name" value="DUF2254"/>
    <property type="match status" value="1"/>
</dbReference>
<gene>
    <name evidence="2" type="ordered locus">Mjls_2677</name>
</gene>
<evidence type="ECO:0000313" key="2">
    <source>
        <dbReference type="EMBL" id="ABN98457.1"/>
    </source>
</evidence>
<evidence type="ECO:0000256" key="1">
    <source>
        <dbReference type="SAM" id="Phobius"/>
    </source>
</evidence>
<name>A0A5Q5CGU3_MYCSJ</name>